<proteinExistence type="predicted"/>
<accession>A0ABP8E1R9</accession>
<sequence>MLVTTLRIDGQEFFLPDEADIDQIKERVLAAAREGAGFVDFTVRDQGRISVLMTPRVAVRFEVVDRSEAETAGWDDDHGSFEFDPATFIS</sequence>
<evidence type="ECO:0000313" key="1">
    <source>
        <dbReference type="EMBL" id="GAA4265944.1"/>
    </source>
</evidence>
<reference evidence="2" key="1">
    <citation type="journal article" date="2019" name="Int. J. Syst. Evol. Microbiol.">
        <title>The Global Catalogue of Microorganisms (GCM) 10K type strain sequencing project: providing services to taxonomists for standard genome sequencing and annotation.</title>
        <authorList>
            <consortium name="The Broad Institute Genomics Platform"/>
            <consortium name="The Broad Institute Genome Sequencing Center for Infectious Disease"/>
            <person name="Wu L."/>
            <person name="Ma J."/>
        </authorList>
    </citation>
    <scope>NUCLEOTIDE SEQUENCE [LARGE SCALE GENOMIC DNA]</scope>
    <source>
        <strain evidence="2">JCM 17442</strain>
    </source>
</reference>
<gene>
    <name evidence="1" type="ORF">GCM10022256_15560</name>
</gene>
<dbReference type="RefSeq" id="WP_344794747.1">
    <property type="nucleotide sequence ID" value="NZ_BAABAU010000001.1"/>
</dbReference>
<organism evidence="1 2">
    <name type="scientific">Frondihabitans peucedani</name>
    <dbReference type="NCBI Taxonomy" id="598626"/>
    <lineage>
        <taxon>Bacteria</taxon>
        <taxon>Bacillati</taxon>
        <taxon>Actinomycetota</taxon>
        <taxon>Actinomycetes</taxon>
        <taxon>Micrococcales</taxon>
        <taxon>Microbacteriaceae</taxon>
        <taxon>Frondihabitans</taxon>
    </lineage>
</organism>
<name>A0ABP8E1R9_9MICO</name>
<comment type="caution">
    <text evidence="1">The sequence shown here is derived from an EMBL/GenBank/DDBJ whole genome shotgun (WGS) entry which is preliminary data.</text>
</comment>
<protein>
    <submittedName>
        <fullName evidence="1">Uncharacterized protein</fullName>
    </submittedName>
</protein>
<dbReference type="Proteomes" id="UP001501594">
    <property type="component" value="Unassembled WGS sequence"/>
</dbReference>
<keyword evidence="2" id="KW-1185">Reference proteome</keyword>
<dbReference type="EMBL" id="BAABAU010000001">
    <property type="protein sequence ID" value="GAA4265944.1"/>
    <property type="molecule type" value="Genomic_DNA"/>
</dbReference>
<evidence type="ECO:0000313" key="2">
    <source>
        <dbReference type="Proteomes" id="UP001501594"/>
    </source>
</evidence>